<evidence type="ECO:0000313" key="1">
    <source>
        <dbReference type="EMBL" id="SFL27225.1"/>
    </source>
</evidence>
<dbReference type="EMBL" id="FOSR01000023">
    <property type="protein sequence ID" value="SFL27225.1"/>
    <property type="molecule type" value="Genomic_DNA"/>
</dbReference>
<reference evidence="2" key="1">
    <citation type="submission" date="2016-10" db="EMBL/GenBank/DDBJ databases">
        <authorList>
            <person name="Varghese N."/>
            <person name="Submissions S."/>
        </authorList>
    </citation>
    <scope>NUCLEOTIDE SEQUENCE [LARGE SCALE GENOMIC DNA]</scope>
    <source>
        <strain evidence="2">MO64</strain>
    </source>
</reference>
<dbReference type="InterPro" id="IPR021733">
    <property type="entry name" value="DUF3304"/>
</dbReference>
<dbReference type="Pfam" id="PF11745">
    <property type="entry name" value="DUF3304"/>
    <property type="match status" value="1"/>
</dbReference>
<organism evidence="1 2">
    <name type="scientific">Rhodanobacter glycinis</name>
    <dbReference type="NCBI Taxonomy" id="582702"/>
    <lineage>
        <taxon>Bacteria</taxon>
        <taxon>Pseudomonadati</taxon>
        <taxon>Pseudomonadota</taxon>
        <taxon>Gammaproteobacteria</taxon>
        <taxon>Lysobacterales</taxon>
        <taxon>Rhodanobacteraceae</taxon>
        <taxon>Rhodanobacter</taxon>
    </lineage>
</organism>
<gene>
    <name evidence="1" type="ORF">SAMN05192579_12321</name>
</gene>
<accession>A0A1I4GB26</accession>
<name>A0A1I4GB26_9GAMM</name>
<dbReference type="AlphaFoldDB" id="A0A1I4GB26"/>
<keyword evidence="2" id="KW-1185">Reference proteome</keyword>
<dbReference type="Proteomes" id="UP000198725">
    <property type="component" value="Unassembled WGS sequence"/>
</dbReference>
<proteinExistence type="predicted"/>
<evidence type="ECO:0000313" key="2">
    <source>
        <dbReference type="Proteomes" id="UP000198725"/>
    </source>
</evidence>
<protein>
    <recommendedName>
        <fullName evidence="3">DUF3304 domain-containing protein</fullName>
    </recommendedName>
</protein>
<sequence>MAHTLTVDVVVFNYTPKALADIWVQDHYVGGFVQEYGPGGTGGGIYCCIEVKPGPTHVRWEYDRSPSDTRPDELFKRDVIGVIPKPHGAYKYLGVHIYPDDHVEFTLSRDIPDEKKEGVH</sequence>
<evidence type="ECO:0008006" key="3">
    <source>
        <dbReference type="Google" id="ProtNLM"/>
    </source>
</evidence>